<keyword evidence="2" id="KW-1185">Reference proteome</keyword>
<reference evidence="1 2" key="1">
    <citation type="submission" date="2024-01" db="EMBL/GenBank/DDBJ databases">
        <title>The genomes of 5 underutilized Papilionoideae crops provide insights into root nodulation and disease resistance.</title>
        <authorList>
            <person name="Yuan L."/>
        </authorList>
    </citation>
    <scope>NUCLEOTIDE SEQUENCE [LARGE SCALE GENOMIC DNA]</scope>
    <source>
        <strain evidence="1">LY-2023</strain>
        <tissue evidence="1">Leaf</tissue>
    </source>
</reference>
<dbReference type="AlphaFoldDB" id="A0AAN9I9I8"/>
<comment type="caution">
    <text evidence="1">The sequence shown here is derived from an EMBL/GenBank/DDBJ whole genome shotgun (WGS) entry which is preliminary data.</text>
</comment>
<name>A0AAN9I9I8_CLITE</name>
<proteinExistence type="predicted"/>
<gene>
    <name evidence="1" type="ORF">RJT34_29203</name>
</gene>
<organism evidence="1 2">
    <name type="scientific">Clitoria ternatea</name>
    <name type="common">Butterfly pea</name>
    <dbReference type="NCBI Taxonomy" id="43366"/>
    <lineage>
        <taxon>Eukaryota</taxon>
        <taxon>Viridiplantae</taxon>
        <taxon>Streptophyta</taxon>
        <taxon>Embryophyta</taxon>
        <taxon>Tracheophyta</taxon>
        <taxon>Spermatophyta</taxon>
        <taxon>Magnoliopsida</taxon>
        <taxon>eudicotyledons</taxon>
        <taxon>Gunneridae</taxon>
        <taxon>Pentapetalae</taxon>
        <taxon>rosids</taxon>
        <taxon>fabids</taxon>
        <taxon>Fabales</taxon>
        <taxon>Fabaceae</taxon>
        <taxon>Papilionoideae</taxon>
        <taxon>50 kb inversion clade</taxon>
        <taxon>NPAAA clade</taxon>
        <taxon>indigoferoid/millettioid clade</taxon>
        <taxon>Phaseoleae</taxon>
        <taxon>Clitoria</taxon>
    </lineage>
</organism>
<evidence type="ECO:0000313" key="1">
    <source>
        <dbReference type="EMBL" id="KAK7272543.1"/>
    </source>
</evidence>
<dbReference type="EMBL" id="JAYKXN010000007">
    <property type="protein sequence ID" value="KAK7272543.1"/>
    <property type="molecule type" value="Genomic_DNA"/>
</dbReference>
<dbReference type="Proteomes" id="UP001359559">
    <property type="component" value="Unassembled WGS sequence"/>
</dbReference>
<protein>
    <submittedName>
        <fullName evidence="1">Uncharacterized protein</fullName>
    </submittedName>
</protein>
<accession>A0AAN9I9I8</accession>
<sequence length="90" mass="10348">MLRYRAGLGLENKGNGPGPIVTPFFLLFIKNHHSNASLPLNLTTFHVFYVLCILRRGRVLHHNLILCKAEIFEKVYELKRMSNMCILVPV</sequence>
<evidence type="ECO:0000313" key="2">
    <source>
        <dbReference type="Proteomes" id="UP001359559"/>
    </source>
</evidence>